<evidence type="ECO:0000256" key="1">
    <source>
        <dbReference type="SAM" id="MobiDB-lite"/>
    </source>
</evidence>
<gene>
    <name evidence="3" type="ORF">TWF506_011435</name>
</gene>
<dbReference type="InterPro" id="IPR021840">
    <property type="entry name" value="DUF3433"/>
</dbReference>
<reference evidence="3 4" key="1">
    <citation type="submission" date="2019-10" db="EMBL/GenBank/DDBJ databases">
        <authorList>
            <person name="Palmer J.M."/>
        </authorList>
    </citation>
    <scope>NUCLEOTIDE SEQUENCE [LARGE SCALE GENOMIC DNA]</scope>
    <source>
        <strain evidence="3 4">TWF506</strain>
    </source>
</reference>
<proteinExistence type="predicted"/>
<name>A0AAN8N672_9PEZI</name>
<evidence type="ECO:0000313" key="4">
    <source>
        <dbReference type="Proteomes" id="UP001307849"/>
    </source>
</evidence>
<keyword evidence="2" id="KW-1133">Transmembrane helix</keyword>
<feature type="compositionally biased region" description="Polar residues" evidence="1">
    <location>
        <begin position="21"/>
        <end position="45"/>
    </location>
</feature>
<feature type="transmembrane region" description="Helical" evidence="2">
    <location>
        <begin position="108"/>
        <end position="132"/>
    </location>
</feature>
<dbReference type="Proteomes" id="UP001307849">
    <property type="component" value="Unassembled WGS sequence"/>
</dbReference>
<sequence>MKASRRPSEESSRGGAHPSPRTMQSRQQSPGPSDGATTLRPTTPMSHAGSDFSRTTLMETAFRPLSPQYGIPQYRSAQSAASPNLPPGSNGADQYDTERFWKPFTIRLPYLIFLNILTFSLIITIETLYYFSNRSEGLLFMKDIDDLPLGKYFTIQYLPTLIAVLYGIAWSIVDLDCKRLEPFYDLSKGTGASSDALFLEYQYQFPLFVPFRALFKRHWSVFLSSTILLTATLIVTPLQSSILATVDRTSEFETTFNITAQFLPLNGSDSALTPEFLFTEYTISRLNGSLPQFTAEGNSFLPVVPYGVLQDKRFTLSSNWSLTNLFYTLDVNCVEPSFSNITKIRTSVGTQDPVAIVAHVISHQFEDYFCNITSTFTIEMENGASDASDIIYGYKWRRPEQISQWCGFKNTTTLATLGQFNRTDGKVRLKSVLCELKGVQEFQQDVVINATTRAILERRSTPIFRRYIGKEDINLIPFDAALFNRGTQEVLGSDISVFANTNIKAADTLFNGTIPKNVLFNAPVLRESTEQVYKHFFSLAMSTSPAFFTPDNRTTVGTVLIQGQAVVIDRTFAIVSDIFLGLVLLMGVILCAYSYQRNSTLKSDPDSLSATMALIARSDLPSKFNGLDRASTKVLKANFGESKINLGYWEDSSAAGGLIYKLDEISPSQSQTSIQRTSLKEENIPFHLRLKIGTSFLIAHMAIVAFLIFLFIQNRGSGLPILSNNSFAFNLIWAFIPTLVATVLEPIWASINRDISVLQPFYNLLKRNVSAGRSLSLKYQTIPPILVARSLAAHDFLLSVVSFMTVLVSLLAVTLPGIFFEDVRAVKTAMNFQPQVMKPMIPREFYYWKKDDSEFMRRQDVLLDPFAAARANISDNIPLPPWSTREHMFLPIKPAPGLNASLDFDFYSTMTLGFSGSMECRPVVNGTNGEHIYYNRNNATTTAFLRIPNTFEGNPSDLVPCGTVFGYKPPTLTDTSPKLHNVTFGRWPFPSLSNHGELYEDTSEDDNKLVYISANKRDSFAERERLQKIRESLCWNIVPVSWSHHLYSRGAKEYVIEGQPKQTLLVCQPKVTVAKFSIEVDRLGNVRSFKKLGNSTDIDDYLGPGFPRHQFESELPSIFRQYISNPGFRVQDWVGLLMTRLAKNGADYFDPVELGKLASDAFALAFSIFAAQNKGELFLEGSADSDDGYISGSIYKYEKRVVMSPPLTFVSLAILGLFCGTLVLVYTFRRKRYLPRQPTSLASLIAYCQDSTLLDDLVDTWGMSTVRRQEILEKLGHTYGFGYYQGRDGIRRLGVDKEPLLDSYNPS</sequence>
<organism evidence="3 4">
    <name type="scientific">Arthrobotrys conoides</name>
    <dbReference type="NCBI Taxonomy" id="74498"/>
    <lineage>
        <taxon>Eukaryota</taxon>
        <taxon>Fungi</taxon>
        <taxon>Dikarya</taxon>
        <taxon>Ascomycota</taxon>
        <taxon>Pezizomycotina</taxon>
        <taxon>Orbiliomycetes</taxon>
        <taxon>Orbiliales</taxon>
        <taxon>Orbiliaceae</taxon>
        <taxon>Arthrobotrys</taxon>
    </lineage>
</organism>
<evidence type="ECO:0000256" key="2">
    <source>
        <dbReference type="SAM" id="Phobius"/>
    </source>
</evidence>
<dbReference type="Pfam" id="PF11915">
    <property type="entry name" value="DUF3433"/>
    <property type="match status" value="2"/>
</dbReference>
<evidence type="ECO:0000313" key="3">
    <source>
        <dbReference type="EMBL" id="KAK6506529.1"/>
    </source>
</evidence>
<keyword evidence="2" id="KW-0472">Membrane</keyword>
<comment type="caution">
    <text evidence="3">The sequence shown here is derived from an EMBL/GenBank/DDBJ whole genome shotgun (WGS) entry which is preliminary data.</text>
</comment>
<dbReference type="PANTHER" id="PTHR37544">
    <property type="entry name" value="SPRAY-RELATED"/>
    <property type="match status" value="1"/>
</dbReference>
<feature type="transmembrane region" description="Helical" evidence="2">
    <location>
        <begin position="219"/>
        <end position="238"/>
    </location>
</feature>
<dbReference type="EMBL" id="JAVHJM010000009">
    <property type="protein sequence ID" value="KAK6506529.1"/>
    <property type="molecule type" value="Genomic_DNA"/>
</dbReference>
<protein>
    <submittedName>
        <fullName evidence="3">Uncharacterized protein</fullName>
    </submittedName>
</protein>
<feature type="transmembrane region" description="Helical" evidence="2">
    <location>
        <begin position="1207"/>
        <end position="1228"/>
    </location>
</feature>
<keyword evidence="4" id="KW-1185">Reference proteome</keyword>
<feature type="region of interest" description="Disordered" evidence="1">
    <location>
        <begin position="1"/>
        <end position="53"/>
    </location>
</feature>
<keyword evidence="2" id="KW-0812">Transmembrane</keyword>
<feature type="transmembrane region" description="Helical" evidence="2">
    <location>
        <begin position="732"/>
        <end position="751"/>
    </location>
</feature>
<dbReference type="PANTHER" id="PTHR37544:SF3">
    <property type="entry name" value="SPRAY"/>
    <property type="match status" value="1"/>
</dbReference>
<feature type="transmembrane region" description="Helical" evidence="2">
    <location>
        <begin position="796"/>
        <end position="820"/>
    </location>
</feature>
<feature type="transmembrane region" description="Helical" evidence="2">
    <location>
        <begin position="572"/>
        <end position="593"/>
    </location>
</feature>
<feature type="transmembrane region" description="Helical" evidence="2">
    <location>
        <begin position="152"/>
        <end position="173"/>
    </location>
</feature>
<feature type="transmembrane region" description="Helical" evidence="2">
    <location>
        <begin position="692"/>
        <end position="712"/>
    </location>
</feature>
<feature type="compositionally biased region" description="Basic and acidic residues" evidence="1">
    <location>
        <begin position="1"/>
        <end position="12"/>
    </location>
</feature>
<accession>A0AAN8N672</accession>